<evidence type="ECO:0000256" key="1">
    <source>
        <dbReference type="SAM" id="SignalP"/>
    </source>
</evidence>
<organism evidence="2 3">
    <name type="scientific">Heterodera trifolii</name>
    <dbReference type="NCBI Taxonomy" id="157864"/>
    <lineage>
        <taxon>Eukaryota</taxon>
        <taxon>Metazoa</taxon>
        <taxon>Ecdysozoa</taxon>
        <taxon>Nematoda</taxon>
        <taxon>Chromadorea</taxon>
        <taxon>Rhabditida</taxon>
        <taxon>Tylenchina</taxon>
        <taxon>Tylenchomorpha</taxon>
        <taxon>Tylenchoidea</taxon>
        <taxon>Heteroderidae</taxon>
        <taxon>Heteroderinae</taxon>
        <taxon>Heterodera</taxon>
    </lineage>
</organism>
<feature type="chain" id="PRO_5044850462" evidence="1">
    <location>
        <begin position="22"/>
        <end position="407"/>
    </location>
</feature>
<keyword evidence="1" id="KW-0732">Signal</keyword>
<comment type="caution">
    <text evidence="2">The sequence shown here is derived from an EMBL/GenBank/DDBJ whole genome shotgun (WGS) entry which is preliminary data.</text>
</comment>
<keyword evidence="3" id="KW-1185">Reference proteome</keyword>
<reference evidence="2 3" key="1">
    <citation type="submission" date="2024-10" db="EMBL/GenBank/DDBJ databases">
        <authorList>
            <person name="Kim D."/>
        </authorList>
    </citation>
    <scope>NUCLEOTIDE SEQUENCE [LARGE SCALE GENOMIC DNA]</scope>
    <source>
        <strain evidence="2">BH-2024</strain>
    </source>
</reference>
<evidence type="ECO:0000313" key="3">
    <source>
        <dbReference type="Proteomes" id="UP001620626"/>
    </source>
</evidence>
<proteinExistence type="predicted"/>
<name>A0ABD2LWM7_9BILA</name>
<evidence type="ECO:0000313" key="2">
    <source>
        <dbReference type="EMBL" id="KAL3119473.1"/>
    </source>
</evidence>
<dbReference type="Proteomes" id="UP001620626">
    <property type="component" value="Unassembled WGS sequence"/>
</dbReference>
<dbReference type="AlphaFoldDB" id="A0ABD2LWM7"/>
<feature type="signal peptide" evidence="1">
    <location>
        <begin position="1"/>
        <end position="21"/>
    </location>
</feature>
<dbReference type="EMBL" id="JBICBT010000244">
    <property type="protein sequence ID" value="KAL3119473.1"/>
    <property type="molecule type" value="Genomic_DNA"/>
</dbReference>
<sequence length="407" mass="45678">MHFQTALLLLVPFIVANIVLADMPKDDAQRPAVQIRSRRSVYVAMMDGIGVTKEAMRYACRGWQTSFCTKFGTTLAVERKRRDTNAETMGTKMTDNAEREAKKEMNAEMGAKKEMNAEMMNAKKDTNAEVMGTKTNANHERDNKMDAVVMNTKTNANPERDTKMDAVVMNTKTNANPERDTKMDAVVMNTKTDSANPERETKTEMVNTKANANPERDTKMETANAEVMGTKKENNAAAAPLAASDNTAPGAMTWMMDGIVPRDVNVMVDRTTKELRKTTETDGFYDMSQRAQEHVMLETAGKQGEIVKTKLKEAIEEARKMIERALGTVISYSEAPMESKMQLEQVFMTLTDEAKTPKEKMERIKDIQQKWTPETRAALKPSTDDKEIAEAIRFFTDLPAQIELGKK</sequence>
<gene>
    <name evidence="2" type="ORF">niasHT_008987</name>
</gene>
<protein>
    <submittedName>
        <fullName evidence="2">Uncharacterized protein</fullName>
    </submittedName>
</protein>
<accession>A0ABD2LWM7</accession>